<feature type="region of interest" description="Disordered" evidence="1">
    <location>
        <begin position="1245"/>
        <end position="1286"/>
    </location>
</feature>
<dbReference type="RefSeq" id="WP_190123498.1">
    <property type="nucleotide sequence ID" value="NZ_BMWG01000007.1"/>
</dbReference>
<gene>
    <name evidence="2" type="ORF">GCM10010387_29270</name>
</gene>
<dbReference type="Proteomes" id="UP000630936">
    <property type="component" value="Unassembled WGS sequence"/>
</dbReference>
<evidence type="ECO:0000313" key="2">
    <source>
        <dbReference type="EMBL" id="GGZ33281.1"/>
    </source>
</evidence>
<keyword evidence="3" id="KW-1185">Reference proteome</keyword>
<protein>
    <submittedName>
        <fullName evidence="2">Uncharacterized protein</fullName>
    </submittedName>
</protein>
<organism evidence="2 3">
    <name type="scientific">Streptomyces inusitatus</name>
    <dbReference type="NCBI Taxonomy" id="68221"/>
    <lineage>
        <taxon>Bacteria</taxon>
        <taxon>Bacillati</taxon>
        <taxon>Actinomycetota</taxon>
        <taxon>Actinomycetes</taxon>
        <taxon>Kitasatosporales</taxon>
        <taxon>Streptomycetaceae</taxon>
        <taxon>Streptomyces</taxon>
    </lineage>
</organism>
<evidence type="ECO:0000256" key="1">
    <source>
        <dbReference type="SAM" id="MobiDB-lite"/>
    </source>
</evidence>
<evidence type="ECO:0000313" key="3">
    <source>
        <dbReference type="Proteomes" id="UP000630936"/>
    </source>
</evidence>
<accession>A0A918Q4H7</accession>
<name>A0A918Q4H7_9ACTN</name>
<proteinExistence type="predicted"/>
<comment type="caution">
    <text evidence="2">The sequence shown here is derived from an EMBL/GenBank/DDBJ whole genome shotgun (WGS) entry which is preliminary data.</text>
</comment>
<sequence length="1286" mass="138694">MAAPPPLAVPLHLDVLVANEGLLGRDDFRWWQFNYQALNHWHSPQPTAFDRSEGGPGEGVHLSWTLPDALRHAPADQPQGTYPLVPNRWLIVRMYGTTNRGAAAWVLESDCPLTPKAPAGADPGRTSQYLADPALITAWKASRDDVRKAVTLDENATTVQVARLGVPFPLDGWTERAPAQDLFLTAMAPGNPLFTGYVAHHAGVFSFHDPLNGIDNDSLSYYVIGWYSDPAHDILAPAAGDTAAYTALLGKLGWALPAGASTTPAGRSIYHAAAFHVDWHRTGPAPTADPLQAIRDSGELNVGVGDTATDAFTALVAERLGDPARARLLQAFQYELLPQLNEANGDALLDQAIRRTWYGPKPGGHSWTIVENTSHGAAGTTLTPAEQTWLTQLNQDQAALDEALTTLNSLQRKLHTLWFKKGHLSAPVNTWPTPPSGITDLTGFRARLETELDPAHSGSTAALLIAQFATVQNLLAKVPRPDPKATDPQQALRQGITAFAKTKNLDSGKTLKAVNAPRYWQGNNPVVVLSGVQPPPATTPTGTLTVRPYDTLITGVFLPGTQDAWMTGDDLLAGVGSVDALPDGAVKPLLREFLLLDPANAHSLAPHSTAGIQASLTTLMTDHHPDSYKGTLPALPLTSWQQPWTPLFLEWSGTYTHIPLTTGTTENWTFDGTDYRLTAPPPDTPEQRTVQGISPLSPHTSTLFRTRLDDFVHQYGTTSDLARIDDLINKTYEWRFLAQELTGFHEILALRDPRPFRRPTPDDRLGTLPLAPLLGYPDPATASAYTLPAAAQGQVDTAPLLPAGPALPFHGARHGGFHFTDLRLYDAFGRTLDIMESGPSSGVLDETNFPLQLDPHLTPDRAIDPAIASVIQLPPRLLQHARLDIRLLDAHDDHKVYGHDADVTPISGWILPNHLDHSILLFAPDGTALGDYRITTQSNGTRTGTWAPPPHSRLTLNDVQTAAPRLHSMITSPHLATEAGFNAFLDVIDATLWTTDPLGNRADTHLSILVGRPLALLRTRLRFQFDGDPAIDTGWATTFTPTSPDVLTQQFAIRLGDQATHQDGVIGYFTGTDYTTFNSTAAPPTAPAQHYVRVTGPIGPAGSTPGNYLRLTPKPGTHQDITVLADPRAALHAHTGILPVTRYDIPQQPVEAALAAMEITFRTGPLLTSLRPSPAQGTTPPAHPQAVTHLAPAEQNGVWSWWEPSTNGTWTAYDLTKPSTAPTGGPQASTLREGMLQITISLNTTSQTPTTGHAPEPDTPTSTPHPGAQPPTQTPGIHQPPDGTPR</sequence>
<dbReference type="EMBL" id="BMWG01000007">
    <property type="protein sequence ID" value="GGZ33281.1"/>
    <property type="molecule type" value="Genomic_DNA"/>
</dbReference>
<reference evidence="2" key="1">
    <citation type="journal article" date="2014" name="Int. J. Syst. Evol. Microbiol.">
        <title>Complete genome sequence of Corynebacterium casei LMG S-19264T (=DSM 44701T), isolated from a smear-ripened cheese.</title>
        <authorList>
            <consortium name="US DOE Joint Genome Institute (JGI-PGF)"/>
            <person name="Walter F."/>
            <person name="Albersmeier A."/>
            <person name="Kalinowski J."/>
            <person name="Ruckert C."/>
        </authorList>
    </citation>
    <scope>NUCLEOTIDE SEQUENCE</scope>
    <source>
        <strain evidence="2">JCM 4988</strain>
    </source>
</reference>
<reference evidence="2" key="2">
    <citation type="submission" date="2020-09" db="EMBL/GenBank/DDBJ databases">
        <authorList>
            <person name="Sun Q."/>
            <person name="Ohkuma M."/>
        </authorList>
    </citation>
    <scope>NUCLEOTIDE SEQUENCE</scope>
    <source>
        <strain evidence="2">JCM 4988</strain>
    </source>
</reference>